<proteinExistence type="predicted"/>
<keyword evidence="1" id="KW-0812">Transmembrane</keyword>
<evidence type="ECO:0000313" key="3">
    <source>
        <dbReference type="Proteomes" id="UP001204151"/>
    </source>
</evidence>
<evidence type="ECO:0000256" key="1">
    <source>
        <dbReference type="SAM" id="Phobius"/>
    </source>
</evidence>
<gene>
    <name evidence="2" type="ORF">NX784_27445</name>
</gene>
<name>A0ABT1ZZJ1_9BURK</name>
<protein>
    <submittedName>
        <fullName evidence="2">Uncharacterized protein</fullName>
    </submittedName>
</protein>
<comment type="caution">
    <text evidence="2">The sequence shown here is derived from an EMBL/GenBank/DDBJ whole genome shotgun (WGS) entry which is preliminary data.</text>
</comment>
<sequence>MTAELVVDREKIRSMVEDFWRSFLVTAQANPETSTASISKFDDQISALASMMPAEQSEAFCRAVEEERDALFQEYKNSPDALKTRLGLLSPPPQGGEAINASDHEAIVNAARRDYADLRVIAREKGSIRELGAKIDNELALRMRSYVANMTMKESAEFTRVYNAEYNRLVRDRLTGGQGQSGCAVVIAAGIGMAGAVAYASHFFM</sequence>
<keyword evidence="1" id="KW-0472">Membrane</keyword>
<dbReference type="Proteomes" id="UP001204151">
    <property type="component" value="Unassembled WGS sequence"/>
</dbReference>
<feature type="transmembrane region" description="Helical" evidence="1">
    <location>
        <begin position="183"/>
        <end position="204"/>
    </location>
</feature>
<keyword evidence="3" id="KW-1185">Reference proteome</keyword>
<evidence type="ECO:0000313" key="2">
    <source>
        <dbReference type="EMBL" id="MCS0585320.1"/>
    </source>
</evidence>
<keyword evidence="1" id="KW-1133">Transmembrane helix</keyword>
<dbReference type="EMBL" id="JANUGW010000032">
    <property type="protein sequence ID" value="MCS0585320.1"/>
    <property type="molecule type" value="Genomic_DNA"/>
</dbReference>
<organism evidence="2 3">
    <name type="scientific">Massilia pinisoli</name>
    <dbReference type="NCBI Taxonomy" id="1772194"/>
    <lineage>
        <taxon>Bacteria</taxon>
        <taxon>Pseudomonadati</taxon>
        <taxon>Pseudomonadota</taxon>
        <taxon>Betaproteobacteria</taxon>
        <taxon>Burkholderiales</taxon>
        <taxon>Oxalobacteraceae</taxon>
        <taxon>Telluria group</taxon>
        <taxon>Massilia</taxon>
    </lineage>
</organism>
<accession>A0ABT1ZZJ1</accession>
<dbReference type="RefSeq" id="WP_258819846.1">
    <property type="nucleotide sequence ID" value="NZ_JANUGW010000032.1"/>
</dbReference>
<reference evidence="2 3" key="1">
    <citation type="submission" date="2022-08" db="EMBL/GenBank/DDBJ databases">
        <title>Reclassification of Massilia species as members of the genera Telluria, Duganella, Pseudoduganella, Mokoshia gen. nov. and Zemynaea gen. nov. using orthogonal and non-orthogonal genome-based approaches.</title>
        <authorList>
            <person name="Bowman J.P."/>
        </authorList>
    </citation>
    <scope>NUCLEOTIDE SEQUENCE [LARGE SCALE GENOMIC DNA]</scope>
    <source>
        <strain evidence="2 3">JCM 31316</strain>
    </source>
</reference>